<dbReference type="PANTHER" id="PTHR21485">
    <property type="entry name" value="HAD SUPERFAMILY MEMBERS CMAS AND KDSC"/>
    <property type="match status" value="1"/>
</dbReference>
<proteinExistence type="predicted"/>
<evidence type="ECO:0008006" key="3">
    <source>
        <dbReference type="Google" id="ProtNLM"/>
    </source>
</evidence>
<evidence type="ECO:0000313" key="2">
    <source>
        <dbReference type="Proteomes" id="UP000218113"/>
    </source>
</evidence>
<reference evidence="2" key="1">
    <citation type="submission" date="2017-08" db="EMBL/GenBank/DDBJ databases">
        <title>A dynamic microbial community with high functional redundancy inhabits the cold, oxic subseafloor aquifer.</title>
        <authorList>
            <person name="Tully B.J."/>
            <person name="Wheat C.G."/>
            <person name="Glazer B.T."/>
            <person name="Huber J.A."/>
        </authorList>
    </citation>
    <scope>NUCLEOTIDE SEQUENCE [LARGE SCALE GENOMIC DNA]</scope>
</reference>
<dbReference type="InterPro" id="IPR029044">
    <property type="entry name" value="Nucleotide-diphossugar_trans"/>
</dbReference>
<comment type="caution">
    <text evidence="1">The sequence shown here is derived from an EMBL/GenBank/DDBJ whole genome shotgun (WGS) entry which is preliminary data.</text>
</comment>
<gene>
    <name evidence="1" type="ORF">COB67_08655</name>
</gene>
<dbReference type="SUPFAM" id="SSF53448">
    <property type="entry name" value="Nucleotide-diphospho-sugar transferases"/>
    <property type="match status" value="1"/>
</dbReference>
<dbReference type="PANTHER" id="PTHR21485:SF6">
    <property type="entry name" value="N-ACYLNEURAMINATE CYTIDYLYLTRANSFERASE-RELATED"/>
    <property type="match status" value="1"/>
</dbReference>
<sequence length="260" mass="29575">MGFFWISDYQKAIDNSLNTCRIVGDYKMKIIAIIPARGGSKGVSRKNIRLMAGYPLIHYTIKCALAVSSINRTIVTTDDEEIAKISRQLGAETPFIRPAELACDETPDYPVVRHCLDFLSVEENYHPDAVVFLRPTMPMRTSDEIQGSIQILSDDASLDCVRTARPVPYPPFWMKVIKKDGTLVNFLDTPYNLSRRQDLPEIMMCDGYVDISRVSAINKYEAVVGGRIHALYRETGPIVDIDTQDDWNYCEYLMRKSNEF</sequence>
<dbReference type="Proteomes" id="UP000218113">
    <property type="component" value="Unassembled WGS sequence"/>
</dbReference>
<dbReference type="AlphaFoldDB" id="A0A2A4T306"/>
<dbReference type="InterPro" id="IPR050793">
    <property type="entry name" value="CMP-NeuNAc_synthase"/>
</dbReference>
<accession>A0A2A4T306</accession>
<evidence type="ECO:0000313" key="1">
    <source>
        <dbReference type="EMBL" id="PCI27377.1"/>
    </source>
</evidence>
<dbReference type="Gene3D" id="3.90.550.10">
    <property type="entry name" value="Spore Coat Polysaccharide Biosynthesis Protein SpsA, Chain A"/>
    <property type="match status" value="1"/>
</dbReference>
<name>A0A2A4T306_9DELT</name>
<dbReference type="Pfam" id="PF02348">
    <property type="entry name" value="CTP_transf_3"/>
    <property type="match status" value="1"/>
</dbReference>
<dbReference type="CDD" id="cd02513">
    <property type="entry name" value="CMP-NeuAc_Synthase"/>
    <property type="match status" value="1"/>
</dbReference>
<organism evidence="1 2">
    <name type="scientific">SAR324 cluster bacterium</name>
    <dbReference type="NCBI Taxonomy" id="2024889"/>
    <lineage>
        <taxon>Bacteria</taxon>
        <taxon>Deltaproteobacteria</taxon>
        <taxon>SAR324 cluster</taxon>
    </lineage>
</organism>
<dbReference type="EMBL" id="NVSR01000062">
    <property type="protein sequence ID" value="PCI27377.1"/>
    <property type="molecule type" value="Genomic_DNA"/>
</dbReference>
<dbReference type="GO" id="GO:0008781">
    <property type="term" value="F:N-acylneuraminate cytidylyltransferase activity"/>
    <property type="evidence" value="ECO:0007669"/>
    <property type="project" value="TreeGrafter"/>
</dbReference>
<dbReference type="InterPro" id="IPR003329">
    <property type="entry name" value="Cytidylyl_trans"/>
</dbReference>
<protein>
    <recommendedName>
        <fullName evidence="3">Acylneuraminate cytidylyltransferase family protein</fullName>
    </recommendedName>
</protein>